<organism evidence="1 2">
    <name type="scientific">Tessaracoccus palaemonis</name>
    <dbReference type="NCBI Taxonomy" id="2829499"/>
    <lineage>
        <taxon>Bacteria</taxon>
        <taxon>Bacillati</taxon>
        <taxon>Actinomycetota</taxon>
        <taxon>Actinomycetes</taxon>
        <taxon>Propionibacteriales</taxon>
        <taxon>Propionibacteriaceae</taxon>
        <taxon>Tessaracoccus</taxon>
    </lineage>
</organism>
<reference evidence="1 2" key="1">
    <citation type="submission" date="2021-07" db="EMBL/GenBank/DDBJ databases">
        <title>complete genome sequencing of Tessaracoccus sp.J1M15.</title>
        <authorList>
            <person name="Bae J.-W."/>
            <person name="Kim D.-y."/>
        </authorList>
    </citation>
    <scope>NUCLEOTIDE SEQUENCE [LARGE SCALE GENOMIC DNA]</scope>
    <source>
        <strain evidence="1 2">J1M15</strain>
    </source>
</reference>
<dbReference type="EMBL" id="CP079216">
    <property type="protein sequence ID" value="QXT62762.1"/>
    <property type="molecule type" value="Genomic_DNA"/>
</dbReference>
<evidence type="ECO:0000313" key="2">
    <source>
        <dbReference type="Proteomes" id="UP000824504"/>
    </source>
</evidence>
<dbReference type="Proteomes" id="UP000824504">
    <property type="component" value="Chromosome"/>
</dbReference>
<evidence type="ECO:0000313" key="1">
    <source>
        <dbReference type="EMBL" id="QXT62762.1"/>
    </source>
</evidence>
<dbReference type="RefSeq" id="WP_219081946.1">
    <property type="nucleotide sequence ID" value="NZ_CP079216.1"/>
</dbReference>
<keyword evidence="2" id="KW-1185">Reference proteome</keyword>
<proteinExistence type="predicted"/>
<gene>
    <name evidence="1" type="ORF">KDB89_13665</name>
</gene>
<protein>
    <recommendedName>
        <fullName evidence="3">Minor tail protein</fullName>
    </recommendedName>
</protein>
<name>A0ABX8SJZ9_9ACTN</name>
<evidence type="ECO:0008006" key="3">
    <source>
        <dbReference type="Google" id="ProtNLM"/>
    </source>
</evidence>
<sequence>MADLTNAFRELARLSKNAALRSEVPTMWWGAVVSVGTDTVSVVLEQDDSVVVREVTVNAAGPCLVGDEVLLMKQGADLTIVVNQTAQTRALTDTGWVTSGVVTSLTGVTVTSQYWRRLGMTVYLDLDLRATVATTVPASGDIGNTIYRVQVGTAWAPTTSGPAQALPGGQAGRAITGYIASGGLISISAVAGTTNIAVGDTLRLGGSYLLG</sequence>
<accession>A0ABX8SJZ9</accession>